<dbReference type="InterPro" id="IPR007372">
    <property type="entry name" value="Lipid/polyisoprenoid-bd_YceI"/>
</dbReference>
<sequence length="225" mass="23282">MTLVQEKRVKRRSRRRRTLWAVAAAVTLLVLTVILIGGTPQAAPPALGLPSATTITTGKPRDGTWAVGPGSVAGFRLSETTLGREGDVAGRTNQISGTATVTGDRITAAECILQLDAITVNGEPSKQFADSLNTADFPTATFTLTAPVDLAAGAAQAPGRLTLHGVTRAVRVTFTSRGSTATVEATGSVPIVLADWGIQPPRGYGSLGSLADHGVAEFYLHLTPA</sequence>
<proteinExistence type="inferred from homology"/>
<reference evidence="3" key="1">
    <citation type="submission" date="2021-01" db="EMBL/GenBank/DDBJ databases">
        <title>Whole genome shotgun sequence of Actinoplanes tereljensis NBRC 105297.</title>
        <authorList>
            <person name="Komaki H."/>
            <person name="Tamura T."/>
        </authorList>
    </citation>
    <scope>NUCLEOTIDE SEQUENCE</scope>
    <source>
        <strain evidence="3">NBRC 105297</strain>
    </source>
</reference>
<dbReference type="Gene3D" id="2.40.128.110">
    <property type="entry name" value="Lipid/polyisoprenoid-binding, YceI-like"/>
    <property type="match status" value="1"/>
</dbReference>
<accession>A0A919TR44</accession>
<name>A0A919TR44_9ACTN</name>
<dbReference type="PANTHER" id="PTHR34406">
    <property type="entry name" value="PROTEIN YCEI"/>
    <property type="match status" value="1"/>
</dbReference>
<dbReference type="AlphaFoldDB" id="A0A919TR44"/>
<dbReference type="EMBL" id="BOMY01000010">
    <property type="protein sequence ID" value="GIF18829.1"/>
    <property type="molecule type" value="Genomic_DNA"/>
</dbReference>
<dbReference type="PANTHER" id="PTHR34406:SF1">
    <property type="entry name" value="PROTEIN YCEI"/>
    <property type="match status" value="1"/>
</dbReference>
<dbReference type="Pfam" id="PF04264">
    <property type="entry name" value="YceI"/>
    <property type="match status" value="1"/>
</dbReference>
<comment type="similarity">
    <text evidence="1">Belongs to the UPF0312 family.</text>
</comment>
<dbReference type="SUPFAM" id="SSF101874">
    <property type="entry name" value="YceI-like"/>
    <property type="match status" value="1"/>
</dbReference>
<protein>
    <recommendedName>
        <fullName evidence="2">Lipid/polyisoprenoid-binding YceI-like domain-containing protein</fullName>
    </recommendedName>
</protein>
<organism evidence="3 4">
    <name type="scientific">Paractinoplanes tereljensis</name>
    <dbReference type="NCBI Taxonomy" id="571912"/>
    <lineage>
        <taxon>Bacteria</taxon>
        <taxon>Bacillati</taxon>
        <taxon>Actinomycetota</taxon>
        <taxon>Actinomycetes</taxon>
        <taxon>Micromonosporales</taxon>
        <taxon>Micromonosporaceae</taxon>
        <taxon>Paractinoplanes</taxon>
    </lineage>
</organism>
<dbReference type="Proteomes" id="UP000623608">
    <property type="component" value="Unassembled WGS sequence"/>
</dbReference>
<evidence type="ECO:0000259" key="2">
    <source>
        <dbReference type="SMART" id="SM00867"/>
    </source>
</evidence>
<feature type="domain" description="Lipid/polyisoprenoid-binding YceI-like" evidence="2">
    <location>
        <begin position="64"/>
        <end position="223"/>
    </location>
</feature>
<evidence type="ECO:0000313" key="4">
    <source>
        <dbReference type="Proteomes" id="UP000623608"/>
    </source>
</evidence>
<keyword evidence="4" id="KW-1185">Reference proteome</keyword>
<dbReference type="SMART" id="SM00867">
    <property type="entry name" value="YceI"/>
    <property type="match status" value="1"/>
</dbReference>
<evidence type="ECO:0000313" key="3">
    <source>
        <dbReference type="EMBL" id="GIF18829.1"/>
    </source>
</evidence>
<comment type="caution">
    <text evidence="3">The sequence shown here is derived from an EMBL/GenBank/DDBJ whole genome shotgun (WGS) entry which is preliminary data.</text>
</comment>
<gene>
    <name evidence="3" type="ORF">Ate02nite_15590</name>
</gene>
<evidence type="ECO:0000256" key="1">
    <source>
        <dbReference type="ARBA" id="ARBA00008812"/>
    </source>
</evidence>
<dbReference type="InterPro" id="IPR036761">
    <property type="entry name" value="TTHA0802/YceI-like_sf"/>
</dbReference>